<dbReference type="SUPFAM" id="SSF51215">
    <property type="entry name" value="Regulatory protein AraC"/>
    <property type="match status" value="1"/>
</dbReference>
<dbReference type="SUPFAM" id="SSF46689">
    <property type="entry name" value="Homeodomain-like"/>
    <property type="match status" value="1"/>
</dbReference>
<reference evidence="5 6" key="1">
    <citation type="submission" date="2019-02" db="EMBL/GenBank/DDBJ databases">
        <title>Genome sequence of the sea-ice species Brumimicrobium glaciale.</title>
        <authorList>
            <person name="Bowman J.P."/>
        </authorList>
    </citation>
    <scope>NUCLEOTIDE SEQUENCE [LARGE SCALE GENOMIC DNA]</scope>
    <source>
        <strain evidence="5 6">IC156</strain>
    </source>
</reference>
<keyword evidence="1" id="KW-0805">Transcription regulation</keyword>
<proteinExistence type="predicted"/>
<dbReference type="InterPro" id="IPR018060">
    <property type="entry name" value="HTH_AraC"/>
</dbReference>
<evidence type="ECO:0000256" key="3">
    <source>
        <dbReference type="ARBA" id="ARBA00023163"/>
    </source>
</evidence>
<keyword evidence="2" id="KW-0238">DNA-binding</keyword>
<dbReference type="InterPro" id="IPR014710">
    <property type="entry name" value="RmlC-like_jellyroll"/>
</dbReference>
<feature type="domain" description="HTH araC/xylS-type" evidence="4">
    <location>
        <begin position="189"/>
        <end position="287"/>
    </location>
</feature>
<dbReference type="InterPro" id="IPR003313">
    <property type="entry name" value="AraC-bd"/>
</dbReference>
<dbReference type="RefSeq" id="WP_130093763.1">
    <property type="nucleotide sequence ID" value="NZ_SETE01000004.1"/>
</dbReference>
<evidence type="ECO:0000256" key="2">
    <source>
        <dbReference type="ARBA" id="ARBA00023125"/>
    </source>
</evidence>
<keyword evidence="6" id="KW-1185">Reference proteome</keyword>
<dbReference type="GO" id="GO:0003700">
    <property type="term" value="F:DNA-binding transcription factor activity"/>
    <property type="evidence" value="ECO:0007669"/>
    <property type="project" value="InterPro"/>
</dbReference>
<dbReference type="SMART" id="SM00342">
    <property type="entry name" value="HTH_ARAC"/>
    <property type="match status" value="1"/>
</dbReference>
<dbReference type="InterPro" id="IPR009057">
    <property type="entry name" value="Homeodomain-like_sf"/>
</dbReference>
<accession>A0A4Q4KJ83</accession>
<organism evidence="5 6">
    <name type="scientific">Brumimicrobium glaciale</name>
    <dbReference type="NCBI Taxonomy" id="200475"/>
    <lineage>
        <taxon>Bacteria</taxon>
        <taxon>Pseudomonadati</taxon>
        <taxon>Bacteroidota</taxon>
        <taxon>Flavobacteriia</taxon>
        <taxon>Flavobacteriales</taxon>
        <taxon>Crocinitomicaceae</taxon>
        <taxon>Brumimicrobium</taxon>
    </lineage>
</organism>
<evidence type="ECO:0000313" key="6">
    <source>
        <dbReference type="Proteomes" id="UP000293952"/>
    </source>
</evidence>
<dbReference type="Gene3D" id="2.60.120.10">
    <property type="entry name" value="Jelly Rolls"/>
    <property type="match status" value="1"/>
</dbReference>
<dbReference type="OrthoDB" id="1096411at2"/>
<dbReference type="PROSITE" id="PS01124">
    <property type="entry name" value="HTH_ARAC_FAMILY_2"/>
    <property type="match status" value="1"/>
</dbReference>
<dbReference type="GO" id="GO:0043565">
    <property type="term" value="F:sequence-specific DNA binding"/>
    <property type="evidence" value="ECO:0007669"/>
    <property type="project" value="InterPro"/>
</dbReference>
<dbReference type="PANTHER" id="PTHR43280">
    <property type="entry name" value="ARAC-FAMILY TRANSCRIPTIONAL REGULATOR"/>
    <property type="match status" value="1"/>
</dbReference>
<keyword evidence="3" id="KW-0804">Transcription</keyword>
<sequence>MNTVKTYQKVNAENRNVSFAISKMEDIYVKRNGKVDEPHRHNYYTVLIVNQSEGQHRIDFNSYALANQQVFFVAPGQVHQVIEDKKSVGFAMTFSNLFLVENSIPLSFIDSLNLFQNYGQSPPLTPSEKQFGQIENYANSIFELFQSDKNMRTLSIGSYLKLLLIECNNICSINPIESDVDTTGDNLLRSFRKAVDKDYKKEHSTTYYANELNITPDHLNRTVKTKIGKTAKDYIQARIITEAKRLIFFTDLTNKEIAYELGFNEPANFSAFFKKHTDLSPSLFKKSEANS</sequence>
<protein>
    <submittedName>
        <fullName evidence="5">AraC family transcriptional regulator</fullName>
    </submittedName>
</protein>
<evidence type="ECO:0000313" key="5">
    <source>
        <dbReference type="EMBL" id="RYM33302.1"/>
    </source>
</evidence>
<name>A0A4Q4KJ83_9FLAO</name>
<comment type="caution">
    <text evidence="5">The sequence shown here is derived from an EMBL/GenBank/DDBJ whole genome shotgun (WGS) entry which is preliminary data.</text>
</comment>
<dbReference type="PANTHER" id="PTHR43280:SF32">
    <property type="entry name" value="TRANSCRIPTIONAL REGULATORY PROTEIN"/>
    <property type="match status" value="1"/>
</dbReference>
<evidence type="ECO:0000259" key="4">
    <source>
        <dbReference type="PROSITE" id="PS01124"/>
    </source>
</evidence>
<dbReference type="Gene3D" id="1.10.10.60">
    <property type="entry name" value="Homeodomain-like"/>
    <property type="match status" value="1"/>
</dbReference>
<dbReference type="InterPro" id="IPR037923">
    <property type="entry name" value="HTH-like"/>
</dbReference>
<gene>
    <name evidence="5" type="ORF">ERX46_10175</name>
</gene>
<dbReference type="EMBL" id="SETE01000004">
    <property type="protein sequence ID" value="RYM33302.1"/>
    <property type="molecule type" value="Genomic_DNA"/>
</dbReference>
<dbReference type="Proteomes" id="UP000293952">
    <property type="component" value="Unassembled WGS sequence"/>
</dbReference>
<evidence type="ECO:0000256" key="1">
    <source>
        <dbReference type="ARBA" id="ARBA00023015"/>
    </source>
</evidence>
<dbReference type="Pfam" id="PF02311">
    <property type="entry name" value="AraC_binding"/>
    <property type="match status" value="1"/>
</dbReference>
<dbReference type="Pfam" id="PF12833">
    <property type="entry name" value="HTH_18"/>
    <property type="match status" value="1"/>
</dbReference>
<dbReference type="AlphaFoldDB" id="A0A4Q4KJ83"/>